<accession>S8D0M4</accession>
<dbReference type="GO" id="GO:0005576">
    <property type="term" value="C:extracellular region"/>
    <property type="evidence" value="ECO:0007669"/>
    <property type="project" value="UniProtKB-SubCell"/>
</dbReference>
<evidence type="ECO:0000313" key="7">
    <source>
        <dbReference type="EMBL" id="EPS73324.1"/>
    </source>
</evidence>
<comment type="caution">
    <text evidence="7">The sequence shown here is derived from an EMBL/GenBank/DDBJ whole genome shotgun (WGS) entry which is preliminary data.</text>
</comment>
<dbReference type="PANTHER" id="PTHR47965">
    <property type="entry name" value="ASPARTYL PROTEASE-RELATED"/>
    <property type="match status" value="1"/>
</dbReference>
<organism evidence="7 8">
    <name type="scientific">Genlisea aurea</name>
    <dbReference type="NCBI Taxonomy" id="192259"/>
    <lineage>
        <taxon>Eukaryota</taxon>
        <taxon>Viridiplantae</taxon>
        <taxon>Streptophyta</taxon>
        <taxon>Embryophyta</taxon>
        <taxon>Tracheophyta</taxon>
        <taxon>Spermatophyta</taxon>
        <taxon>Magnoliopsida</taxon>
        <taxon>eudicotyledons</taxon>
        <taxon>Gunneridae</taxon>
        <taxon>Pentapetalae</taxon>
        <taxon>asterids</taxon>
        <taxon>lamiids</taxon>
        <taxon>Lamiales</taxon>
        <taxon>Lentibulariaceae</taxon>
        <taxon>Genlisea</taxon>
    </lineage>
</organism>
<dbReference type="SUPFAM" id="SSF50630">
    <property type="entry name" value="Acid proteases"/>
    <property type="match status" value="1"/>
</dbReference>
<evidence type="ECO:0000259" key="6">
    <source>
        <dbReference type="PROSITE" id="PS51767"/>
    </source>
</evidence>
<sequence length="424" mass="45076">MSVLALLLLLLSVSAQHPQPPTPLLSPVSKDNITGFFALQIYLKTPLHPLKLHLDLGSYLPWLDCLKHYSSSSSYRPLPTDSTLCLHLDTKVSGNCFRPPAPGCFNNSCMFFPENFITRKIGLGDVFIDDFAPGKGGPVSDVVFSCTAVPSDTVVANVFKGLARGSHGVAALGRFSYSLPAQVSRSFSSPEIFAVCLPSVVKGSGGFVLFNAPGPYRFSGVGNVSLVYTPLILGPVGVETQIFFWYTSPDYYIGVSAIKINGVNIALNRTLLAVDSNGNGGTRLSSSTRYTTLQSSIFSAVVAAFVEESAKFNLTSVPAVAPFPACFSAKGLSVGKTGPVVPGVDLVLQAANVLWRIDGSNSMVYVGGRWCLGLGDGGVNARTSIVIGAFQLEDHLLQFDLESQRLGFSSSLLTYGTACHAFHV</sequence>
<evidence type="ECO:0000256" key="5">
    <source>
        <dbReference type="SAM" id="SignalP"/>
    </source>
</evidence>
<dbReference type="Proteomes" id="UP000015453">
    <property type="component" value="Unassembled WGS sequence"/>
</dbReference>
<dbReference type="InterPro" id="IPR001461">
    <property type="entry name" value="Aspartic_peptidase_A1"/>
</dbReference>
<protein>
    <recommendedName>
        <fullName evidence="6">Peptidase A1 domain-containing protein</fullName>
    </recommendedName>
</protein>
<dbReference type="Gene3D" id="2.40.70.10">
    <property type="entry name" value="Acid Proteases"/>
    <property type="match status" value="2"/>
</dbReference>
<keyword evidence="4 5" id="KW-0732">Signal</keyword>
<dbReference type="PANTHER" id="PTHR47965:SF67">
    <property type="entry name" value="BASIC 7S GLOBULIN 2-LIKE"/>
    <property type="match status" value="1"/>
</dbReference>
<feature type="chain" id="PRO_5012000157" description="Peptidase A1 domain-containing protein" evidence="5">
    <location>
        <begin position="16"/>
        <end position="424"/>
    </location>
</feature>
<evidence type="ECO:0000313" key="8">
    <source>
        <dbReference type="Proteomes" id="UP000015453"/>
    </source>
</evidence>
<dbReference type="InterPro" id="IPR032861">
    <property type="entry name" value="TAXi_N"/>
</dbReference>
<dbReference type="GO" id="GO:0006508">
    <property type="term" value="P:proteolysis"/>
    <property type="evidence" value="ECO:0007669"/>
    <property type="project" value="InterPro"/>
</dbReference>
<proteinExistence type="inferred from homology"/>
<dbReference type="Pfam" id="PF14543">
    <property type="entry name" value="TAXi_N"/>
    <property type="match status" value="1"/>
</dbReference>
<feature type="domain" description="Peptidase A1" evidence="6">
    <location>
        <begin position="37"/>
        <end position="409"/>
    </location>
</feature>
<dbReference type="EMBL" id="AUSU01000467">
    <property type="protein sequence ID" value="EPS73324.1"/>
    <property type="molecule type" value="Genomic_DNA"/>
</dbReference>
<dbReference type="FunFam" id="2.40.70.10:FF:000041">
    <property type="entry name" value="Basic 7S globulin"/>
    <property type="match status" value="1"/>
</dbReference>
<feature type="signal peptide" evidence="5">
    <location>
        <begin position="1"/>
        <end position="15"/>
    </location>
</feature>
<dbReference type="GO" id="GO:0004190">
    <property type="term" value="F:aspartic-type endopeptidase activity"/>
    <property type="evidence" value="ECO:0007669"/>
    <property type="project" value="InterPro"/>
</dbReference>
<dbReference type="OrthoDB" id="1904546at2759"/>
<evidence type="ECO:0000256" key="4">
    <source>
        <dbReference type="ARBA" id="ARBA00022729"/>
    </source>
</evidence>
<name>S8D0M4_9LAMI</name>
<evidence type="ECO:0000256" key="1">
    <source>
        <dbReference type="ARBA" id="ARBA00004239"/>
    </source>
</evidence>
<dbReference type="InterPro" id="IPR033121">
    <property type="entry name" value="PEPTIDASE_A1"/>
</dbReference>
<reference evidence="7 8" key="1">
    <citation type="journal article" date="2013" name="BMC Genomics">
        <title>The miniature genome of a carnivorous plant Genlisea aurea contains a low number of genes and short non-coding sequences.</title>
        <authorList>
            <person name="Leushkin E.V."/>
            <person name="Sutormin R.A."/>
            <person name="Nabieva E.R."/>
            <person name="Penin A.A."/>
            <person name="Kondrashov A.S."/>
            <person name="Logacheva M.D."/>
        </authorList>
    </citation>
    <scope>NUCLEOTIDE SEQUENCE [LARGE SCALE GENOMIC DNA]</scope>
</reference>
<dbReference type="InterPro" id="IPR021109">
    <property type="entry name" value="Peptidase_aspartic_dom_sf"/>
</dbReference>
<comment type="subcellular location">
    <subcellularLocation>
        <location evidence="1">Secreted</location>
        <location evidence="1">Extracellular space</location>
    </subcellularLocation>
</comment>
<dbReference type="PROSITE" id="PS51767">
    <property type="entry name" value="PEPTIDASE_A1"/>
    <property type="match status" value="1"/>
</dbReference>
<keyword evidence="3" id="KW-0964">Secreted</keyword>
<dbReference type="Pfam" id="PF14541">
    <property type="entry name" value="TAXi_C"/>
    <property type="match status" value="1"/>
</dbReference>
<evidence type="ECO:0000256" key="3">
    <source>
        <dbReference type="ARBA" id="ARBA00022525"/>
    </source>
</evidence>
<keyword evidence="8" id="KW-1185">Reference proteome</keyword>
<dbReference type="AlphaFoldDB" id="S8D0M4"/>
<evidence type="ECO:0000256" key="2">
    <source>
        <dbReference type="ARBA" id="ARBA00007447"/>
    </source>
</evidence>
<gene>
    <name evidence="7" type="ORF">M569_01438</name>
</gene>
<comment type="similarity">
    <text evidence="2">Belongs to the peptidase A1 family.</text>
</comment>
<dbReference type="InterPro" id="IPR032799">
    <property type="entry name" value="TAXi_C"/>
</dbReference>